<evidence type="ECO:0000313" key="3">
    <source>
        <dbReference type="Proteomes" id="UP000066624"/>
    </source>
</evidence>
<name>A0A0K0XSR5_9GAMM</name>
<dbReference type="Proteomes" id="UP000066624">
    <property type="component" value="Chromosome"/>
</dbReference>
<accession>A0A0K0XSR5</accession>
<evidence type="ECO:0000313" key="2">
    <source>
        <dbReference type="EMBL" id="AKS40676.1"/>
    </source>
</evidence>
<feature type="compositionally biased region" description="Basic and acidic residues" evidence="1">
    <location>
        <begin position="257"/>
        <end position="272"/>
    </location>
</feature>
<dbReference type="AlphaFoldDB" id="A0A0K0XSR5"/>
<organism evidence="2 3">
    <name type="scientific">Wenzhouxiangella marina</name>
    <dbReference type="NCBI Taxonomy" id="1579979"/>
    <lineage>
        <taxon>Bacteria</taxon>
        <taxon>Pseudomonadati</taxon>
        <taxon>Pseudomonadota</taxon>
        <taxon>Gammaproteobacteria</taxon>
        <taxon>Chromatiales</taxon>
        <taxon>Wenzhouxiangellaceae</taxon>
        <taxon>Wenzhouxiangella</taxon>
    </lineage>
</organism>
<evidence type="ECO:0000256" key="1">
    <source>
        <dbReference type="SAM" id="MobiDB-lite"/>
    </source>
</evidence>
<feature type="region of interest" description="Disordered" evidence="1">
    <location>
        <begin position="112"/>
        <end position="156"/>
    </location>
</feature>
<feature type="compositionally biased region" description="Polar residues" evidence="1">
    <location>
        <begin position="228"/>
        <end position="241"/>
    </location>
</feature>
<sequence>MRASGSWWWIHHLVVEATEMSATWSVGRVGPTYLGASVRRGVDGGLDRRVDGDSGRMVRRAHTRSVFGAALLASGQPHYASDLRWADLHWARCRTKATRIYGCRCQNHDRQRPIEAHGRSGPRPRRSMPQPSPTTRRRDAAIPTENPTRGYRGQHMKPNGAHAALIRRFLTGCSSGAACWGTIGRRVVGDGCNMRASGSSLMLRDCAVGFAEMAERWTGTWSVGRVSPTYSSRLRSGTAQAGASRRLDPEAGPFPVEGDKAAADPSVRHADG</sequence>
<feature type="region of interest" description="Disordered" evidence="1">
    <location>
        <begin position="228"/>
        <end position="272"/>
    </location>
</feature>
<proteinExistence type="predicted"/>
<keyword evidence="3" id="KW-1185">Reference proteome</keyword>
<gene>
    <name evidence="2" type="ORF">WM2015_290</name>
</gene>
<dbReference type="KEGG" id="wma:WM2015_290"/>
<protein>
    <submittedName>
        <fullName evidence="2">Uncharacterized protein</fullName>
    </submittedName>
</protein>
<reference evidence="3" key="1">
    <citation type="submission" date="2015-07" db="EMBL/GenBank/DDBJ databases">
        <authorList>
            <person name="Kim K.M."/>
        </authorList>
    </citation>
    <scope>NUCLEOTIDE SEQUENCE [LARGE SCALE GENOMIC DNA]</scope>
    <source>
        <strain evidence="3">KCTC 42284</strain>
    </source>
</reference>
<dbReference type="EMBL" id="CP012154">
    <property type="protein sequence ID" value="AKS40676.1"/>
    <property type="molecule type" value="Genomic_DNA"/>
</dbReference>